<dbReference type="InterPro" id="IPR000219">
    <property type="entry name" value="DH_dom"/>
</dbReference>
<feature type="compositionally biased region" description="Basic and acidic residues" evidence="3">
    <location>
        <begin position="624"/>
        <end position="638"/>
    </location>
</feature>
<feature type="compositionally biased region" description="Basic and acidic residues" evidence="3">
    <location>
        <begin position="445"/>
        <end position="470"/>
    </location>
</feature>
<feature type="region of interest" description="Disordered" evidence="3">
    <location>
        <begin position="59"/>
        <end position="84"/>
    </location>
</feature>
<feature type="domain" description="SH3" evidence="4">
    <location>
        <begin position="1600"/>
        <end position="1661"/>
    </location>
</feature>
<dbReference type="Proteomes" id="UP000507470">
    <property type="component" value="Unassembled WGS sequence"/>
</dbReference>
<dbReference type="FunFam" id="1.20.900.10:FF:000007">
    <property type="entry name" value="rho guanine nucleotide exchange factor 19"/>
    <property type="match status" value="1"/>
</dbReference>
<feature type="compositionally biased region" description="Basic and acidic residues" evidence="3">
    <location>
        <begin position="240"/>
        <end position="250"/>
    </location>
</feature>
<dbReference type="InterPro" id="IPR001849">
    <property type="entry name" value="PH_domain"/>
</dbReference>
<feature type="region of interest" description="Disordered" evidence="3">
    <location>
        <begin position="604"/>
        <end position="793"/>
    </location>
</feature>
<dbReference type="InterPro" id="IPR047270">
    <property type="entry name" value="PH_ephexin"/>
</dbReference>
<feature type="region of interest" description="Disordered" evidence="3">
    <location>
        <begin position="1"/>
        <end position="26"/>
    </location>
</feature>
<evidence type="ECO:0000313" key="8">
    <source>
        <dbReference type="Proteomes" id="UP000507470"/>
    </source>
</evidence>
<evidence type="ECO:0000256" key="1">
    <source>
        <dbReference type="ARBA" id="ARBA00022443"/>
    </source>
</evidence>
<dbReference type="SUPFAM" id="SSF50729">
    <property type="entry name" value="PH domain-like"/>
    <property type="match status" value="1"/>
</dbReference>
<gene>
    <name evidence="7" type="ORF">MCOR_9561</name>
</gene>
<feature type="region of interest" description="Disordered" evidence="3">
    <location>
        <begin position="187"/>
        <end position="473"/>
    </location>
</feature>
<proteinExistence type="predicted"/>
<dbReference type="Gene3D" id="2.30.29.30">
    <property type="entry name" value="Pleckstrin-homology domain (PH domain)/Phosphotyrosine-binding domain (PTB)"/>
    <property type="match status" value="1"/>
</dbReference>
<dbReference type="PROSITE" id="PS50003">
    <property type="entry name" value="PH_DOMAIN"/>
    <property type="match status" value="1"/>
</dbReference>
<feature type="compositionally biased region" description="Polar residues" evidence="3">
    <location>
        <begin position="780"/>
        <end position="792"/>
    </location>
</feature>
<dbReference type="SMART" id="SM00326">
    <property type="entry name" value="SH3"/>
    <property type="match status" value="1"/>
</dbReference>
<feature type="compositionally biased region" description="Low complexity" evidence="3">
    <location>
        <begin position="529"/>
        <end position="540"/>
    </location>
</feature>
<feature type="compositionally biased region" description="Low complexity" evidence="3">
    <location>
        <begin position="187"/>
        <end position="199"/>
    </location>
</feature>
<feature type="compositionally biased region" description="Basic residues" evidence="3">
    <location>
        <begin position="643"/>
        <end position="654"/>
    </location>
</feature>
<feature type="compositionally biased region" description="Basic and acidic residues" evidence="3">
    <location>
        <begin position="658"/>
        <end position="671"/>
    </location>
</feature>
<dbReference type="SUPFAM" id="SSF48065">
    <property type="entry name" value="DBL homology domain (DH-domain)"/>
    <property type="match status" value="1"/>
</dbReference>
<dbReference type="PANTHER" id="PTHR12845:SF5">
    <property type="entry name" value="EPHEXIN, ISOFORM D"/>
    <property type="match status" value="1"/>
</dbReference>
<dbReference type="InterPro" id="IPR001452">
    <property type="entry name" value="SH3_domain"/>
</dbReference>
<dbReference type="CDD" id="cd00160">
    <property type="entry name" value="RhoGEF"/>
    <property type="match status" value="1"/>
</dbReference>
<name>A0A6J8ARI1_MYTCO</name>
<dbReference type="CDD" id="cd01221">
    <property type="entry name" value="PH_ephexin"/>
    <property type="match status" value="1"/>
</dbReference>
<organism evidence="7 8">
    <name type="scientific">Mytilus coruscus</name>
    <name type="common">Sea mussel</name>
    <dbReference type="NCBI Taxonomy" id="42192"/>
    <lineage>
        <taxon>Eukaryota</taxon>
        <taxon>Metazoa</taxon>
        <taxon>Spiralia</taxon>
        <taxon>Lophotrochozoa</taxon>
        <taxon>Mollusca</taxon>
        <taxon>Bivalvia</taxon>
        <taxon>Autobranchia</taxon>
        <taxon>Pteriomorphia</taxon>
        <taxon>Mytilida</taxon>
        <taxon>Mytiloidea</taxon>
        <taxon>Mytilidae</taxon>
        <taxon>Mytilinae</taxon>
        <taxon>Mytilus</taxon>
    </lineage>
</organism>
<dbReference type="PANTHER" id="PTHR12845">
    <property type="entry name" value="GUANINE NUCLEOTIDE EXCHANGE FACTOR"/>
    <property type="match status" value="1"/>
</dbReference>
<feature type="domain" description="DH" evidence="6">
    <location>
        <begin position="1228"/>
        <end position="1417"/>
    </location>
</feature>
<sequence>MENSDSKSTNTERREDAKTGIRYRMTKTKPANFSDLKAKFDSAGGVNATKIMNTKISTTTTSKQEVQTTQRFQRNSALRASKEKSDDDLKDLLLHTKFTIGAEGETVEPKMAVSKVFRGSGNKVCQATVENKLQRHDSGEMSLAPSNKNAAMSILSTNLALARIRPGSGGKKDDNVSSNIQQSFNVLSKNSKSSVPSISSHRETNISGTKTESRSYTSKYSSTSSQSVIPKEPGLSFSKDTSESGHDKLSRNNSSGSDLSDTRSNISRNNSFNKISANSKPRPFSPNTKKNSETSVTQIVQTQRSLTRTSSAGSEDARPEWLKKREVLVSNFQTRLKHKPVETKTETKTSSSEFHSKVKEMKSEGDKFPSSGISKQKKLTRTLDVDRSVKKHIDSSSPEPQSPRGYQSPRGTSSPTGSMSPKGVQSPRGSLSPRDSTASELDEFNEIRKNIFKRRESNKDMNFDRSHSVETTKQVDYQSKKMTADYFKKLKSDFEHIAAESDAKQGRKPKLQNVKTSRTFEEQKHSFESPLSPSSPKSKLQTLKRLQEQGQIPNVRAVSSALNLDFGRPRAASTGSITADLYTDNIYEAMGEEYHDLEGFEKYEPKAWPDTDSTSSDNEGIYDYIKDTDPKGKVEKKVQSKTPARRYGQKRKGTSRPSFDKDEDVNHHDPSSSEITEGSSKEGTMESTDERCGVDGDIEYDSDSSGNSGIYEPINPDQKRRQEEKSSNLPPELPADRKKKKKEKEKQGKTLGSKLKQMYKSKPKDGVKAGKKTKMKHVTSDSAIPSQGSSGMLNKLGKFYKRVKSDTKMINEQNEQEEVVISSSDYDGSDTNPIEENTEILEEDSDGITMHDIDYIDASSTLDNLPQPPVVPKVEVEPPLPPKPQKDEPSIPPPPRTGEAAVPPPPLPPRLSIGPSSIPEDDLLSSPPLPPRERLSMTFDLDTIVPISLGKKSEDGKTWPGVRDSYLHGHHVKSASDLQVGDEPRKSNTDDTPPPRPSPPINRRKKGKEDYILPDPGVEEKKSDFVNGKQPLDKRPSSGYLRFGDISGESSSDIQAPFSHLYKFKNQLKDDDEGNQLYIELNDDMLYGTMDRRYTTKFESEPLYQVYNKDKVTRASRKFTPAISSDSEVESEPLYQVYNKDKVTRASRKFTPAISSDSEVESGDEGIYEAVDEILEKAKDDISVPDKPKMSTLEMFGKTGSVLRALWSEMPEVKESGFLNSISGQERKIQEAMFEIITSEASYLKSLNILIDTFLRSQEFSAELSDKCVINRQERHVLFSNIGAVREASESFLSDLEARWQKSCLLSDVCDIIYLHGINKFECYVCYCSNQTFQERAIQELVKRPEFIEALRRIERSPECQGLPMTSFLLLPMQRITRLPLLVDAICHRLSPGTERHKSASRALDALNRVVKKCNEGARRMQQTEQMCLVVQNLEFKVKEIPLISASRYLVKQGELTRLVTETSSRLPFGKGKPSKQSIYLYLFSDLLLVSKKKGVRFSYPFTPQNLNLLFNNQYVVTDYALRNALHVENVDHTDKSRHLPQGAPSGCKNIFVVVLLENYEHRQVELVLTCKSPSDKSRWIDALSPVTKETDNEKIYEEWDCPQVQCTRKYIATEPDELSLEESDVVNVFKKMADGWYEGERIRDGERGWFPANCTEEIVNSHVRARNLRLRYRLLAASEEYSSYNNMTSKA</sequence>
<feature type="compositionally biased region" description="Basic and acidic residues" evidence="3">
    <location>
        <begin position="354"/>
        <end position="367"/>
    </location>
</feature>
<evidence type="ECO:0000259" key="6">
    <source>
        <dbReference type="PROSITE" id="PS50010"/>
    </source>
</evidence>
<feature type="region of interest" description="Disordered" evidence="3">
    <location>
        <begin position="499"/>
        <end position="543"/>
    </location>
</feature>
<dbReference type="Pfam" id="PF07653">
    <property type="entry name" value="SH3_2"/>
    <property type="match status" value="1"/>
</dbReference>
<evidence type="ECO:0000313" key="7">
    <source>
        <dbReference type="EMBL" id="CAC5370928.1"/>
    </source>
</evidence>
<reference evidence="7 8" key="1">
    <citation type="submission" date="2020-06" db="EMBL/GenBank/DDBJ databases">
        <authorList>
            <person name="Li R."/>
            <person name="Bekaert M."/>
        </authorList>
    </citation>
    <scope>NUCLEOTIDE SEQUENCE [LARGE SCALE GENOMIC DNA]</scope>
    <source>
        <strain evidence="8">wild</strain>
    </source>
</reference>
<dbReference type="Pfam" id="PF00621">
    <property type="entry name" value="RhoGEF"/>
    <property type="match status" value="1"/>
</dbReference>
<dbReference type="SMART" id="SM00325">
    <property type="entry name" value="RhoGEF"/>
    <property type="match status" value="1"/>
</dbReference>
<dbReference type="InterPro" id="IPR047271">
    <property type="entry name" value="Ephexin-like"/>
</dbReference>
<feature type="compositionally biased region" description="Acidic residues" evidence="3">
    <location>
        <begin position="836"/>
        <end position="846"/>
    </location>
</feature>
<accession>A0A6J8ARI1</accession>
<feature type="compositionally biased region" description="Low complexity" evidence="3">
    <location>
        <begin position="214"/>
        <end position="227"/>
    </location>
</feature>
<evidence type="ECO:0000259" key="4">
    <source>
        <dbReference type="PROSITE" id="PS50002"/>
    </source>
</evidence>
<feature type="compositionally biased region" description="Polar residues" evidence="3">
    <location>
        <begin position="821"/>
        <end position="835"/>
    </location>
</feature>
<dbReference type="CDD" id="cd11793">
    <property type="entry name" value="SH3_ephexin1_like"/>
    <property type="match status" value="1"/>
</dbReference>
<dbReference type="Gene3D" id="2.30.30.40">
    <property type="entry name" value="SH3 Domains"/>
    <property type="match status" value="1"/>
</dbReference>
<dbReference type="InterPro" id="IPR035899">
    <property type="entry name" value="DBL_dom_sf"/>
</dbReference>
<dbReference type="InterPro" id="IPR011993">
    <property type="entry name" value="PH-like_dom_sf"/>
</dbReference>
<feature type="compositionally biased region" description="Polar residues" evidence="3">
    <location>
        <begin position="409"/>
        <end position="419"/>
    </location>
</feature>
<feature type="compositionally biased region" description="Polar residues" evidence="3">
    <location>
        <begin position="251"/>
        <end position="313"/>
    </location>
</feature>
<dbReference type="GO" id="GO:0005085">
    <property type="term" value="F:guanyl-nucleotide exchange factor activity"/>
    <property type="evidence" value="ECO:0007669"/>
    <property type="project" value="InterPro"/>
</dbReference>
<dbReference type="InterPro" id="IPR036028">
    <property type="entry name" value="SH3-like_dom_sf"/>
</dbReference>
<feature type="compositionally biased region" description="Basic and acidic residues" evidence="3">
    <location>
        <begin position="10"/>
        <end position="19"/>
    </location>
</feature>
<dbReference type="EMBL" id="CACVKT020001743">
    <property type="protein sequence ID" value="CAC5370928.1"/>
    <property type="molecule type" value="Genomic_DNA"/>
</dbReference>
<keyword evidence="1 2" id="KW-0728">SH3 domain</keyword>
<dbReference type="PROSITE" id="PS50010">
    <property type="entry name" value="DH_2"/>
    <property type="match status" value="1"/>
</dbReference>
<feature type="compositionally biased region" description="Pro residues" evidence="3">
    <location>
        <begin position="890"/>
        <end position="909"/>
    </location>
</feature>
<dbReference type="OrthoDB" id="27593at2759"/>
<evidence type="ECO:0000256" key="3">
    <source>
        <dbReference type="SAM" id="MobiDB-lite"/>
    </source>
</evidence>
<feature type="compositionally biased region" description="Basic and acidic residues" evidence="3">
    <location>
        <begin position="717"/>
        <end position="726"/>
    </location>
</feature>
<feature type="compositionally biased region" description="Basic and acidic residues" evidence="3">
    <location>
        <begin position="315"/>
        <end position="327"/>
    </location>
</feature>
<dbReference type="SUPFAM" id="SSF50044">
    <property type="entry name" value="SH3-domain"/>
    <property type="match status" value="1"/>
</dbReference>
<keyword evidence="8" id="KW-1185">Reference proteome</keyword>
<dbReference type="PROSITE" id="PS50002">
    <property type="entry name" value="SH3"/>
    <property type="match status" value="1"/>
</dbReference>
<protein>
    <submittedName>
        <fullName evidence="7">NGEF</fullName>
    </submittedName>
</protein>
<feature type="domain" description="PH" evidence="5">
    <location>
        <begin position="1449"/>
        <end position="1589"/>
    </location>
</feature>
<feature type="compositionally biased region" description="Basic and acidic residues" evidence="3">
    <location>
        <begin position="679"/>
        <end position="694"/>
    </location>
</feature>
<feature type="compositionally biased region" description="Polar residues" evidence="3">
    <location>
        <begin position="427"/>
        <end position="439"/>
    </location>
</feature>
<feature type="compositionally biased region" description="Basic and acidic residues" evidence="3">
    <location>
        <begin position="518"/>
        <end position="527"/>
    </location>
</feature>
<feature type="compositionally biased region" description="Low complexity" evidence="3">
    <location>
        <begin position="59"/>
        <end position="70"/>
    </location>
</feature>
<dbReference type="Gene3D" id="1.20.900.10">
    <property type="entry name" value="Dbl homology (DH) domain"/>
    <property type="match status" value="1"/>
</dbReference>
<evidence type="ECO:0000256" key="2">
    <source>
        <dbReference type="PROSITE-ProRule" id="PRU00192"/>
    </source>
</evidence>
<feature type="region of interest" description="Disordered" evidence="3">
    <location>
        <begin position="810"/>
        <end position="1044"/>
    </location>
</feature>
<feature type="compositionally biased region" description="Basic and acidic residues" evidence="3">
    <location>
        <begin position="381"/>
        <end position="394"/>
    </location>
</feature>
<dbReference type="SMART" id="SM00233">
    <property type="entry name" value="PH"/>
    <property type="match status" value="1"/>
</dbReference>
<evidence type="ECO:0000259" key="5">
    <source>
        <dbReference type="PROSITE" id="PS50003"/>
    </source>
</evidence>